<dbReference type="AlphaFoldDB" id="A0A0V0GSG7"/>
<protein>
    <submittedName>
        <fullName evidence="1">Putative ovule protein</fullName>
    </submittedName>
</protein>
<reference evidence="1" key="1">
    <citation type="submission" date="2015-12" db="EMBL/GenBank/DDBJ databases">
        <title>Gene expression during late stages of embryo sac development: a critical building block for successful pollen-pistil interactions.</title>
        <authorList>
            <person name="Liu Y."/>
            <person name="Joly V."/>
            <person name="Sabar M."/>
            <person name="Matton D.P."/>
        </authorList>
    </citation>
    <scope>NUCLEOTIDE SEQUENCE</scope>
</reference>
<sequence length="84" mass="10282">MYKVYFLTCHGLQYPFQPCIQTIDRHPLLHTSVHWDSNLNKTRGNAIRPQWPIWNEKERGAMEFEKFTRYHMKQKQKKRINAYS</sequence>
<proteinExistence type="predicted"/>
<dbReference type="EMBL" id="GEDG01031869">
    <property type="protein sequence ID" value="JAP11137.1"/>
    <property type="molecule type" value="Transcribed_RNA"/>
</dbReference>
<organism evidence="1">
    <name type="scientific">Solanum chacoense</name>
    <name type="common">Chaco potato</name>
    <dbReference type="NCBI Taxonomy" id="4108"/>
    <lineage>
        <taxon>Eukaryota</taxon>
        <taxon>Viridiplantae</taxon>
        <taxon>Streptophyta</taxon>
        <taxon>Embryophyta</taxon>
        <taxon>Tracheophyta</taxon>
        <taxon>Spermatophyta</taxon>
        <taxon>Magnoliopsida</taxon>
        <taxon>eudicotyledons</taxon>
        <taxon>Gunneridae</taxon>
        <taxon>Pentapetalae</taxon>
        <taxon>asterids</taxon>
        <taxon>lamiids</taxon>
        <taxon>Solanales</taxon>
        <taxon>Solanaceae</taxon>
        <taxon>Solanoideae</taxon>
        <taxon>Solaneae</taxon>
        <taxon>Solanum</taxon>
    </lineage>
</organism>
<evidence type="ECO:0000313" key="1">
    <source>
        <dbReference type="EMBL" id="JAP11137.1"/>
    </source>
</evidence>
<name>A0A0V0GSG7_SOLCH</name>
<accession>A0A0V0GSG7</accession>